<reference evidence="2 3" key="1">
    <citation type="submission" date="2020-02" db="EMBL/GenBank/DDBJ databases">
        <title>Integrative conjugative elements (ICEs) and plasmids drive adaptation of Pseudomonas nitroreducens strain HBP1 to wastewater environment.</title>
        <authorList>
            <person name="Sentchilo V."/>
            <person name="Carraro N."/>
            <person name="Bertelli C."/>
            <person name="van der Meer J.R."/>
        </authorList>
    </citation>
    <scope>NUCLEOTIDE SEQUENCE [LARGE SCALE GENOMIC DNA]</scope>
    <source>
        <strain evidence="2 3">HBP1</strain>
    </source>
</reference>
<dbReference type="RefSeq" id="WP_024767331.1">
    <property type="nucleotide sequence ID" value="NZ_CP049140.1"/>
</dbReference>
<dbReference type="AlphaFoldDB" id="A0A6G6IY62"/>
<dbReference type="InterPro" id="IPR054252">
    <property type="entry name" value="Pam3_gp18"/>
</dbReference>
<accession>A0A6G6IY62</accession>
<dbReference type="Proteomes" id="UP000501063">
    <property type="component" value="Chromosome"/>
</dbReference>
<dbReference type="EMBL" id="CP049140">
    <property type="protein sequence ID" value="QIE88038.1"/>
    <property type="molecule type" value="Genomic_DNA"/>
</dbReference>
<feature type="domain" description="Cyanophage baseplate Pam3 plug gp18" evidence="1">
    <location>
        <begin position="4"/>
        <end position="102"/>
    </location>
</feature>
<organism evidence="2 3">
    <name type="scientific">Pseudomonas nitroreducens</name>
    <dbReference type="NCBI Taxonomy" id="46680"/>
    <lineage>
        <taxon>Bacteria</taxon>
        <taxon>Pseudomonadati</taxon>
        <taxon>Pseudomonadota</taxon>
        <taxon>Gammaproteobacteria</taxon>
        <taxon>Pseudomonadales</taxon>
        <taxon>Pseudomonadaceae</taxon>
        <taxon>Pseudomonas</taxon>
    </lineage>
</organism>
<proteinExistence type="predicted"/>
<name>A0A6G6IY62_PSENT</name>
<evidence type="ECO:0000259" key="1">
    <source>
        <dbReference type="Pfam" id="PF22479"/>
    </source>
</evidence>
<dbReference type="Pfam" id="PF22479">
    <property type="entry name" value="Pam3_gp18"/>
    <property type="match status" value="1"/>
</dbReference>
<evidence type="ECO:0000313" key="2">
    <source>
        <dbReference type="EMBL" id="QIE88038.1"/>
    </source>
</evidence>
<protein>
    <recommendedName>
        <fullName evidence="1">Cyanophage baseplate Pam3 plug gp18 domain-containing protein</fullName>
    </recommendedName>
</protein>
<dbReference type="KEGG" id="pnt:G5B91_17875"/>
<sequence>MANFEIPLTPEGQRFSITLSGVEYQLRVQWRNAVEGGWVLDIADAGGTPIINGIPLVTGCNLLAAYAHLGFTAALWVQTTAAPDAVPTFENLGVGSHLYWWTDS</sequence>
<evidence type="ECO:0000313" key="3">
    <source>
        <dbReference type="Proteomes" id="UP000501063"/>
    </source>
</evidence>
<gene>
    <name evidence="2" type="ORF">G5B91_17875</name>
</gene>